<sequence length="200" mass="22581">MKIIECYKFLVIFAAALTTVPATANFFIDHQGTEETQRSPEELRRLKGAPDGYRLLEDKTYGVIHQIGEGEVVKTKSFGTDKSLKDAISLLMPSKWIAYIEENIDDPRKVDWQAGANGEPWLDVLDRVGKNYGYRFVVDWDQELLQISSDEDYIAPDYNDSISLKDPKSGRTIFVYSAKPVEETGVMVVDGQVIPVKLNN</sequence>
<dbReference type="EMBL" id="JBGMEK010000001">
    <property type="protein sequence ID" value="MFA0809389.1"/>
    <property type="molecule type" value="Genomic_DNA"/>
</dbReference>
<reference evidence="2 3" key="1">
    <citation type="submission" date="2024-08" db="EMBL/GenBank/DDBJ databases">
        <authorList>
            <person name="Ishaq N."/>
        </authorList>
    </citation>
    <scope>NUCLEOTIDE SEQUENCE [LARGE SCALE GENOMIC DNA]</scope>
    <source>
        <strain evidence="2 3">DSM 18651</strain>
    </source>
</reference>
<accession>A0ABV4NU57</accession>
<protein>
    <recommendedName>
        <fullName evidence="4">Toxin co-regulated pilus biosynthesis protein Q</fullName>
    </recommendedName>
</protein>
<evidence type="ECO:0000313" key="2">
    <source>
        <dbReference type="EMBL" id="MFA0809389.1"/>
    </source>
</evidence>
<keyword evidence="3" id="KW-1185">Reference proteome</keyword>
<keyword evidence="1" id="KW-0732">Signal</keyword>
<name>A0ABV4NU57_9GAMM</name>
<gene>
    <name evidence="2" type="ORF">ACCI49_00535</name>
</gene>
<proteinExistence type="predicted"/>
<organism evidence="2 3">
    <name type="scientific">Microbulbifer epialgicus</name>
    <dbReference type="NCBI Taxonomy" id="393907"/>
    <lineage>
        <taxon>Bacteria</taxon>
        <taxon>Pseudomonadati</taxon>
        <taxon>Pseudomonadota</taxon>
        <taxon>Gammaproteobacteria</taxon>
        <taxon>Cellvibrionales</taxon>
        <taxon>Microbulbiferaceae</taxon>
        <taxon>Microbulbifer</taxon>
    </lineage>
</organism>
<comment type="caution">
    <text evidence="2">The sequence shown here is derived from an EMBL/GenBank/DDBJ whole genome shotgun (WGS) entry which is preliminary data.</text>
</comment>
<feature type="chain" id="PRO_5047144433" description="Toxin co-regulated pilus biosynthesis protein Q" evidence="1">
    <location>
        <begin position="25"/>
        <end position="200"/>
    </location>
</feature>
<feature type="signal peptide" evidence="1">
    <location>
        <begin position="1"/>
        <end position="24"/>
    </location>
</feature>
<dbReference type="RefSeq" id="WP_371837010.1">
    <property type="nucleotide sequence ID" value="NZ_JBGMEK010000001.1"/>
</dbReference>
<evidence type="ECO:0008006" key="4">
    <source>
        <dbReference type="Google" id="ProtNLM"/>
    </source>
</evidence>
<evidence type="ECO:0000313" key="3">
    <source>
        <dbReference type="Proteomes" id="UP001569428"/>
    </source>
</evidence>
<evidence type="ECO:0000256" key="1">
    <source>
        <dbReference type="SAM" id="SignalP"/>
    </source>
</evidence>
<dbReference type="Proteomes" id="UP001569428">
    <property type="component" value="Unassembled WGS sequence"/>
</dbReference>